<evidence type="ECO:0000313" key="3">
    <source>
        <dbReference type="Proteomes" id="UP001303473"/>
    </source>
</evidence>
<comment type="caution">
    <text evidence="2">The sequence shown here is derived from an EMBL/GenBank/DDBJ whole genome shotgun (WGS) entry which is preliminary data.</text>
</comment>
<dbReference type="Pfam" id="PF11374">
    <property type="entry name" value="DUF3176"/>
    <property type="match status" value="1"/>
</dbReference>
<evidence type="ECO:0000256" key="1">
    <source>
        <dbReference type="SAM" id="MobiDB-lite"/>
    </source>
</evidence>
<organism evidence="2 3">
    <name type="scientific">Diplogelasinospora grovesii</name>
    <dbReference type="NCBI Taxonomy" id="303347"/>
    <lineage>
        <taxon>Eukaryota</taxon>
        <taxon>Fungi</taxon>
        <taxon>Dikarya</taxon>
        <taxon>Ascomycota</taxon>
        <taxon>Pezizomycotina</taxon>
        <taxon>Sordariomycetes</taxon>
        <taxon>Sordariomycetidae</taxon>
        <taxon>Sordariales</taxon>
        <taxon>Diplogelasinosporaceae</taxon>
        <taxon>Diplogelasinospora</taxon>
    </lineage>
</organism>
<dbReference type="PANTHER" id="PTHR35394">
    <property type="entry name" value="DUF3176 DOMAIN-CONTAINING PROTEIN"/>
    <property type="match status" value="1"/>
</dbReference>
<feature type="region of interest" description="Disordered" evidence="1">
    <location>
        <begin position="16"/>
        <end position="55"/>
    </location>
</feature>
<sequence>MYLFRGRKLRYNFPGAIFDHEPTQNHDRSDEPKERFPQDNGPKDEIQLYPLPDPPHATDHFEHVSLQPDLEEQRQPPVSPPARKRGARKYFSSAAWWGEEYWYAMICLVTAACLGYLLAHYDNHLVPDLGWGLQIDTAIIALVSIVRTSLKGFVETALSQNAWIWVSENSQRRRKHTARLADFKVFHEASRGL</sequence>
<reference evidence="3" key="1">
    <citation type="journal article" date="2023" name="Mol. Phylogenet. Evol.">
        <title>Genome-scale phylogeny and comparative genomics of the fungal order Sordariales.</title>
        <authorList>
            <person name="Hensen N."/>
            <person name="Bonometti L."/>
            <person name="Westerberg I."/>
            <person name="Brannstrom I.O."/>
            <person name="Guillou S."/>
            <person name="Cros-Aarteil S."/>
            <person name="Calhoun S."/>
            <person name="Haridas S."/>
            <person name="Kuo A."/>
            <person name="Mondo S."/>
            <person name="Pangilinan J."/>
            <person name="Riley R."/>
            <person name="LaButti K."/>
            <person name="Andreopoulos B."/>
            <person name="Lipzen A."/>
            <person name="Chen C."/>
            <person name="Yan M."/>
            <person name="Daum C."/>
            <person name="Ng V."/>
            <person name="Clum A."/>
            <person name="Steindorff A."/>
            <person name="Ohm R.A."/>
            <person name="Martin F."/>
            <person name="Silar P."/>
            <person name="Natvig D.O."/>
            <person name="Lalanne C."/>
            <person name="Gautier V."/>
            <person name="Ament-Velasquez S.L."/>
            <person name="Kruys A."/>
            <person name="Hutchinson M.I."/>
            <person name="Powell A.J."/>
            <person name="Barry K."/>
            <person name="Miller A.N."/>
            <person name="Grigoriev I.V."/>
            <person name="Debuchy R."/>
            <person name="Gladieux P."/>
            <person name="Hiltunen Thoren M."/>
            <person name="Johannesson H."/>
        </authorList>
    </citation>
    <scope>NUCLEOTIDE SEQUENCE [LARGE SCALE GENOMIC DNA]</scope>
    <source>
        <strain evidence="3">CBS 340.73</strain>
    </source>
</reference>
<feature type="compositionally biased region" description="Basic and acidic residues" evidence="1">
    <location>
        <begin position="18"/>
        <end position="46"/>
    </location>
</feature>
<keyword evidence="3" id="KW-1185">Reference proteome</keyword>
<gene>
    <name evidence="2" type="ORF">QBC46DRAFT_109465</name>
</gene>
<dbReference type="Proteomes" id="UP001303473">
    <property type="component" value="Unassembled WGS sequence"/>
</dbReference>
<dbReference type="AlphaFoldDB" id="A0AAN6N8E0"/>
<dbReference type="InterPro" id="IPR021514">
    <property type="entry name" value="DUF3176"/>
</dbReference>
<dbReference type="PANTHER" id="PTHR35394:SF5">
    <property type="entry name" value="DUF3176 DOMAIN-CONTAINING PROTEIN"/>
    <property type="match status" value="1"/>
</dbReference>
<protein>
    <submittedName>
        <fullName evidence="2">Uncharacterized protein</fullName>
    </submittedName>
</protein>
<accession>A0AAN6N8E0</accession>
<name>A0AAN6N8E0_9PEZI</name>
<evidence type="ECO:0000313" key="2">
    <source>
        <dbReference type="EMBL" id="KAK3941064.1"/>
    </source>
</evidence>
<proteinExistence type="predicted"/>
<dbReference type="EMBL" id="MU853787">
    <property type="protein sequence ID" value="KAK3941064.1"/>
    <property type="molecule type" value="Genomic_DNA"/>
</dbReference>